<dbReference type="Proteomes" id="UP000186922">
    <property type="component" value="Unassembled WGS sequence"/>
</dbReference>
<protein>
    <submittedName>
        <fullName evidence="1">Uncharacterized protein</fullName>
    </submittedName>
</protein>
<comment type="caution">
    <text evidence="1">The sequence shown here is derived from an EMBL/GenBank/DDBJ whole genome shotgun (WGS) entry which is preliminary data.</text>
</comment>
<evidence type="ECO:0000313" key="1">
    <source>
        <dbReference type="EMBL" id="GAU94809.1"/>
    </source>
</evidence>
<gene>
    <name evidence="1" type="primary">RvY_06521-1</name>
    <name evidence="1" type="synonym">RvY_06521.1</name>
    <name evidence="1" type="ORF">RvY_06521</name>
</gene>
<sequence length="65" mass="7052">MAIPLDLDFPVGLLIPTCRGFTWSLIPSFKQAWKLFSPPSRIQIMKSSMASVASIGISSPEKSGN</sequence>
<proteinExistence type="predicted"/>
<organism evidence="1 2">
    <name type="scientific">Ramazzottius varieornatus</name>
    <name type="common">Water bear</name>
    <name type="synonym">Tardigrade</name>
    <dbReference type="NCBI Taxonomy" id="947166"/>
    <lineage>
        <taxon>Eukaryota</taxon>
        <taxon>Metazoa</taxon>
        <taxon>Ecdysozoa</taxon>
        <taxon>Tardigrada</taxon>
        <taxon>Eutardigrada</taxon>
        <taxon>Parachela</taxon>
        <taxon>Hypsibioidea</taxon>
        <taxon>Ramazzottiidae</taxon>
        <taxon>Ramazzottius</taxon>
    </lineage>
</organism>
<accession>A0A1D1UYW3</accession>
<dbReference type="AlphaFoldDB" id="A0A1D1UYW3"/>
<name>A0A1D1UYW3_RAMVA</name>
<keyword evidence="2" id="KW-1185">Reference proteome</keyword>
<dbReference type="EMBL" id="BDGG01000003">
    <property type="protein sequence ID" value="GAU94809.1"/>
    <property type="molecule type" value="Genomic_DNA"/>
</dbReference>
<evidence type="ECO:0000313" key="2">
    <source>
        <dbReference type="Proteomes" id="UP000186922"/>
    </source>
</evidence>
<reference evidence="1 2" key="1">
    <citation type="journal article" date="2016" name="Nat. Commun.">
        <title>Extremotolerant tardigrade genome and improved radiotolerance of human cultured cells by tardigrade-unique protein.</title>
        <authorList>
            <person name="Hashimoto T."/>
            <person name="Horikawa D.D."/>
            <person name="Saito Y."/>
            <person name="Kuwahara H."/>
            <person name="Kozuka-Hata H."/>
            <person name="Shin-I T."/>
            <person name="Minakuchi Y."/>
            <person name="Ohishi K."/>
            <person name="Motoyama A."/>
            <person name="Aizu T."/>
            <person name="Enomoto A."/>
            <person name="Kondo K."/>
            <person name="Tanaka S."/>
            <person name="Hara Y."/>
            <person name="Koshikawa S."/>
            <person name="Sagara H."/>
            <person name="Miura T."/>
            <person name="Yokobori S."/>
            <person name="Miyagawa K."/>
            <person name="Suzuki Y."/>
            <person name="Kubo T."/>
            <person name="Oyama M."/>
            <person name="Kohara Y."/>
            <person name="Fujiyama A."/>
            <person name="Arakawa K."/>
            <person name="Katayama T."/>
            <person name="Toyoda A."/>
            <person name="Kunieda T."/>
        </authorList>
    </citation>
    <scope>NUCLEOTIDE SEQUENCE [LARGE SCALE GENOMIC DNA]</scope>
    <source>
        <strain evidence="1 2">YOKOZUNA-1</strain>
    </source>
</reference>